<dbReference type="AlphaFoldDB" id="A0A839Q859"/>
<proteinExistence type="inferred from homology"/>
<keyword evidence="4" id="KW-0143">Chaperone</keyword>
<reference evidence="5 6" key="1">
    <citation type="submission" date="2020-08" db="EMBL/GenBank/DDBJ databases">
        <title>The Agave Microbiome: Exploring the role of microbial communities in plant adaptations to desert environments.</title>
        <authorList>
            <person name="Partida-Martinez L.P."/>
        </authorList>
    </citation>
    <scope>NUCLEOTIDE SEQUENCE [LARGE SCALE GENOMIC DNA]</scope>
    <source>
        <strain evidence="5 6">AT2.18</strain>
    </source>
</reference>
<dbReference type="EMBL" id="JACHVU010000008">
    <property type="protein sequence ID" value="MBB2992180.1"/>
    <property type="molecule type" value="Genomic_DNA"/>
</dbReference>
<evidence type="ECO:0000256" key="2">
    <source>
        <dbReference type="ARBA" id="ARBA00006411"/>
    </source>
</evidence>
<protein>
    <recommendedName>
        <fullName evidence="7">ESX secretion-associated protein EspG</fullName>
    </recommendedName>
</protein>
<sequence length="265" mass="28440">MSYRPALPESLWFVPVATVAVVDLESACELYGRDTLPYPLGRSRPVGSVWLLTRDVGSLDARMNDGDLRGVRDWAEALVRADVCVECRVRFPGEGTPDLRLHGVRSGGSGYVAVQGSDDDGVDVVDIYSVSPDMLGPAIAETAGLIGAGVHPRIALAESPPREMDSDLDFLTGHDESAAGVARNDVVATGTLQTRRDPAAQWGVDPGRPILEWVQIRGDGDYLLEPGDADHAEPLDVAMLTTYLDGFIAEDLSVAGERNDGISRW</sequence>
<evidence type="ECO:0000256" key="1">
    <source>
        <dbReference type="ARBA" id="ARBA00004496"/>
    </source>
</evidence>
<keyword evidence="3" id="KW-0963">Cytoplasm</keyword>
<comment type="caution">
    <text evidence="5">The sequence shown here is derived from an EMBL/GenBank/DDBJ whole genome shotgun (WGS) entry which is preliminary data.</text>
</comment>
<evidence type="ECO:0000313" key="6">
    <source>
        <dbReference type="Proteomes" id="UP000550501"/>
    </source>
</evidence>
<evidence type="ECO:0000256" key="3">
    <source>
        <dbReference type="ARBA" id="ARBA00022490"/>
    </source>
</evidence>
<gene>
    <name evidence="5" type="ORF">FHR72_003676</name>
</gene>
<dbReference type="RefSeq" id="WP_183470639.1">
    <property type="nucleotide sequence ID" value="NZ_JACHVU010000008.1"/>
</dbReference>
<comment type="subcellular location">
    <subcellularLocation>
        <location evidence="1">Cytoplasm</location>
    </subcellularLocation>
</comment>
<evidence type="ECO:0000256" key="4">
    <source>
        <dbReference type="ARBA" id="ARBA00023186"/>
    </source>
</evidence>
<dbReference type="InterPro" id="IPR025734">
    <property type="entry name" value="EspG"/>
</dbReference>
<organism evidence="5 6">
    <name type="scientific">Mycolicibacterium iranicum</name>
    <name type="common">Mycobacterium iranicum</name>
    <dbReference type="NCBI Taxonomy" id="912594"/>
    <lineage>
        <taxon>Bacteria</taxon>
        <taxon>Bacillati</taxon>
        <taxon>Actinomycetota</taxon>
        <taxon>Actinomycetes</taxon>
        <taxon>Mycobacteriales</taxon>
        <taxon>Mycobacteriaceae</taxon>
        <taxon>Mycolicibacterium</taxon>
    </lineage>
</organism>
<comment type="similarity">
    <text evidence="2">Belongs to the EspG family.</text>
</comment>
<evidence type="ECO:0008006" key="7">
    <source>
        <dbReference type="Google" id="ProtNLM"/>
    </source>
</evidence>
<evidence type="ECO:0000313" key="5">
    <source>
        <dbReference type="EMBL" id="MBB2992180.1"/>
    </source>
</evidence>
<dbReference type="Pfam" id="PF14011">
    <property type="entry name" value="ESX-1_EspG"/>
    <property type="match status" value="1"/>
</dbReference>
<accession>A0A839Q859</accession>
<name>A0A839Q859_MYCIR</name>
<dbReference type="GO" id="GO:0005737">
    <property type="term" value="C:cytoplasm"/>
    <property type="evidence" value="ECO:0007669"/>
    <property type="project" value="UniProtKB-SubCell"/>
</dbReference>
<keyword evidence="6" id="KW-1185">Reference proteome</keyword>
<dbReference type="Proteomes" id="UP000550501">
    <property type="component" value="Unassembled WGS sequence"/>
</dbReference>